<dbReference type="Pfam" id="PF01974">
    <property type="entry name" value="tRNA_int_endo"/>
    <property type="match status" value="1"/>
</dbReference>
<dbReference type="GO" id="GO:0000214">
    <property type="term" value="C:tRNA-intron endonuclease complex"/>
    <property type="evidence" value="ECO:0007669"/>
    <property type="project" value="UniProtKB-UniRule"/>
</dbReference>
<dbReference type="SUPFAM" id="SSF53032">
    <property type="entry name" value="tRNA-intron endonuclease catalytic domain-like"/>
    <property type="match status" value="1"/>
</dbReference>
<dbReference type="PIRSF" id="PIRSF017250">
    <property type="entry name" value="tRNA_splic_SEN34"/>
    <property type="match status" value="1"/>
</dbReference>
<evidence type="ECO:0000256" key="5">
    <source>
        <dbReference type="ARBA" id="ARBA00059865"/>
    </source>
</evidence>
<dbReference type="Gene3D" id="3.40.1350.10">
    <property type="match status" value="1"/>
</dbReference>
<dbReference type="InterPro" id="IPR059049">
    <property type="entry name" value="TSEN34_N"/>
</dbReference>
<dbReference type="EC" id="4.6.1.16" evidence="2 8"/>
<dbReference type="VEuPathDB" id="FungiDB:CAGL0G00748g"/>
<keyword evidence="12" id="KW-0255">Endonuclease</keyword>
<evidence type="ECO:0000256" key="2">
    <source>
        <dbReference type="ARBA" id="ARBA00012573"/>
    </source>
</evidence>
<protein>
    <recommendedName>
        <fullName evidence="7 8">tRNA-splicing endonuclease subunit Sen34</fullName>
        <ecNumber evidence="2 8">4.6.1.16</ecNumber>
    </recommendedName>
</protein>
<evidence type="ECO:0000256" key="1">
    <source>
        <dbReference type="ARBA" id="ARBA00008078"/>
    </source>
</evidence>
<dbReference type="InterPro" id="IPR006677">
    <property type="entry name" value="tRNA_intron_Endonuc_cat-like"/>
</dbReference>
<dbReference type="GO" id="GO:0000213">
    <property type="term" value="F:tRNA-intron lyase activity"/>
    <property type="evidence" value="ECO:0007669"/>
    <property type="project" value="UniProtKB-UniRule"/>
</dbReference>
<feature type="active site" evidence="9">
    <location>
        <position position="225"/>
    </location>
</feature>
<evidence type="ECO:0000256" key="7">
    <source>
        <dbReference type="ARBA" id="ARBA00070870"/>
    </source>
</evidence>
<evidence type="ECO:0000256" key="8">
    <source>
        <dbReference type="PIRNR" id="PIRNR017250"/>
    </source>
</evidence>
<evidence type="ECO:0000256" key="9">
    <source>
        <dbReference type="PIRSR" id="PIRSR017250-50"/>
    </source>
</evidence>
<proteinExistence type="inferred from homology"/>
<dbReference type="GO" id="GO:0003676">
    <property type="term" value="F:nucleic acid binding"/>
    <property type="evidence" value="ECO:0007669"/>
    <property type="project" value="InterPro"/>
</dbReference>
<dbReference type="VEuPathDB" id="FungiDB:GWK60_G00605"/>
<dbReference type="VEuPathDB" id="FungiDB:B1J91_G00748g"/>
<feature type="active site" evidence="9">
    <location>
        <position position="217"/>
    </location>
</feature>
<dbReference type="Pfam" id="PF26577">
    <property type="entry name" value="TSEN34_N"/>
    <property type="match status" value="1"/>
</dbReference>
<evidence type="ECO:0000313" key="13">
    <source>
        <dbReference type="Proteomes" id="UP000054886"/>
    </source>
</evidence>
<dbReference type="GO" id="GO:0000379">
    <property type="term" value="P:tRNA-type intron splice site recognition and cleavage"/>
    <property type="evidence" value="ECO:0007669"/>
    <property type="project" value="UniProtKB-UniRule"/>
</dbReference>
<keyword evidence="12" id="KW-0378">Hydrolase</keyword>
<comment type="similarity">
    <text evidence="1 8">Belongs to the tRNA-intron endonuclease family.</text>
</comment>
<dbReference type="InterPro" id="IPR036167">
    <property type="entry name" value="tRNA_intron_Endo_cat-like_sf"/>
</dbReference>
<dbReference type="CDD" id="cd22363">
    <property type="entry name" value="tRNA-intron_lyase_C"/>
    <property type="match status" value="1"/>
</dbReference>
<keyword evidence="4 8" id="KW-0456">Lyase</keyword>
<keyword evidence="3 8" id="KW-0819">tRNA processing</keyword>
<evidence type="ECO:0000256" key="3">
    <source>
        <dbReference type="ARBA" id="ARBA00022694"/>
    </source>
</evidence>
<dbReference type="PANTHER" id="PTHR13070">
    <property type="entry name" value="TRNA-SPLICING ENDONUCLEASE SUBUNIT SEN34-RELATED"/>
    <property type="match status" value="1"/>
</dbReference>
<feature type="active site" evidence="9">
    <location>
        <position position="258"/>
    </location>
</feature>
<comment type="subunit">
    <text evidence="6">Heterotetramer composed of SEN2, SEN15, SEN34 and SEN54. Interacts directly with SEN15.</text>
</comment>
<accession>A0A0W0D7G8</accession>
<dbReference type="InterPro" id="IPR016690">
    <property type="entry name" value="TSEN34"/>
</dbReference>
<sequence length="285" mass="32170">MENEGTVDGKVKVVISVVLDEDGVPGSGLVFDLESIRYLRELGIAGVLSGTLPSATQQNLFLTVPLRLMIEEVLWLLINNLCEVKIIPANSGDHMASIIKQRKLELADMNKKNMEKMFALQRDYKRALHKQKLEKLGIKEKNTDANEELINSSLFVETPNTSLITPEAIKSHQRDHILDLLKSAFSKYNTYLLYQQLRNQNYVLAPGARFGGKYIAYPGDPLRYHSHLTIQDAIDYYEEPIDLLQLLSGARLGTTVKKLWVFGGVKDKEKNKPVSFYSVEWAGFG</sequence>
<dbReference type="AlphaFoldDB" id="A0A0W0D7G8"/>
<dbReference type="VEuPathDB" id="FungiDB:GVI51_G00605"/>
<dbReference type="PhylomeDB" id="A0A0W0D7G8"/>
<evidence type="ECO:0000259" key="11">
    <source>
        <dbReference type="Pfam" id="PF26577"/>
    </source>
</evidence>
<comment type="function">
    <text evidence="5">Constitutes one of the two catalytic subunit of the tRNA-splicing endonuclease complex, a complex responsible for identification and cleavage of the splice sites in pre-tRNA. It cleaves pre-tRNA at the 5'- and 3'-splice sites to release the intron. The products are an intron and two tRNA half-molecules bearing 2',3'-cyclic phosphate and 5'-OH termini. There are no conserved sequences at the splice sites, but the intron is invariably located at the same site in the gene, placing the splice sites an invariant distance from the constant structural features of the tRNA body. It probably carries the active site for 3'-splice site cleavage.</text>
</comment>
<dbReference type="PANTHER" id="PTHR13070:SF0">
    <property type="entry name" value="TRNA-SPLICING ENDONUCLEASE SUBUNIT SEN34"/>
    <property type="match status" value="1"/>
</dbReference>
<feature type="domain" description="tRNA intron endonuclease catalytic" evidence="10">
    <location>
        <begin position="190"/>
        <end position="269"/>
    </location>
</feature>
<reference evidence="12 13" key="1">
    <citation type="submission" date="2015-10" db="EMBL/GenBank/DDBJ databases">
        <title>Draft genomes sequences of Candida glabrata isolates 1A, 1B, 2A, 2B, 3A and 3B.</title>
        <authorList>
            <person name="Haavelsrud O.E."/>
            <person name="Gaustad P."/>
        </authorList>
    </citation>
    <scope>NUCLEOTIDE SEQUENCE [LARGE SCALE GENOMIC DNA]</scope>
    <source>
        <strain evidence="12">910700640</strain>
    </source>
</reference>
<comment type="caution">
    <text evidence="12">The sequence shown here is derived from an EMBL/GenBank/DDBJ whole genome shotgun (WGS) entry which is preliminary data.</text>
</comment>
<dbReference type="Proteomes" id="UP000054886">
    <property type="component" value="Unassembled WGS sequence"/>
</dbReference>
<keyword evidence="12" id="KW-0540">Nuclease</keyword>
<dbReference type="NCBIfam" id="TIGR00324">
    <property type="entry name" value="endA"/>
    <property type="match status" value="1"/>
</dbReference>
<name>A0A0W0D7G8_CANGB</name>
<evidence type="ECO:0000259" key="10">
    <source>
        <dbReference type="Pfam" id="PF01974"/>
    </source>
</evidence>
<dbReference type="InterPro" id="IPR006676">
    <property type="entry name" value="tRNA_splic"/>
</dbReference>
<evidence type="ECO:0000256" key="6">
    <source>
        <dbReference type="ARBA" id="ARBA00062123"/>
    </source>
</evidence>
<dbReference type="InterPro" id="IPR011856">
    <property type="entry name" value="tRNA_endonuc-like_dom_sf"/>
</dbReference>
<gene>
    <name evidence="12" type="ORF">AO440_001515</name>
</gene>
<dbReference type="FunFam" id="3.40.1350.10:FF:000008">
    <property type="entry name" value="tRNA-splicing endonuclease subunit Sen34"/>
    <property type="match status" value="1"/>
</dbReference>
<organism evidence="12 13">
    <name type="scientific">Candida glabrata</name>
    <name type="common">Yeast</name>
    <name type="synonym">Torulopsis glabrata</name>
    <dbReference type="NCBI Taxonomy" id="5478"/>
    <lineage>
        <taxon>Eukaryota</taxon>
        <taxon>Fungi</taxon>
        <taxon>Dikarya</taxon>
        <taxon>Ascomycota</taxon>
        <taxon>Saccharomycotina</taxon>
        <taxon>Saccharomycetes</taxon>
        <taxon>Saccharomycetales</taxon>
        <taxon>Saccharomycetaceae</taxon>
        <taxon>Nakaseomyces</taxon>
    </lineage>
</organism>
<evidence type="ECO:0000256" key="4">
    <source>
        <dbReference type="ARBA" id="ARBA00023239"/>
    </source>
</evidence>
<evidence type="ECO:0000313" key="12">
    <source>
        <dbReference type="EMBL" id="KTB08458.1"/>
    </source>
</evidence>
<feature type="domain" description="TSEN34 N-terminal" evidence="11">
    <location>
        <begin position="25"/>
        <end position="84"/>
    </location>
</feature>
<dbReference type="EMBL" id="LLZZ01000105">
    <property type="protein sequence ID" value="KTB08458.1"/>
    <property type="molecule type" value="Genomic_DNA"/>
</dbReference>